<dbReference type="RefSeq" id="WP_310549203.1">
    <property type="nucleotide sequence ID" value="NZ_JAVKGR010000019.1"/>
</dbReference>
<accession>A0ABU2DUQ4</accession>
<reference evidence="2 3" key="1">
    <citation type="submission" date="2023-09" db="EMBL/GenBank/DDBJ databases">
        <title>Description of three actinobacteria isolated from air of manufacturing shop in a pharmaceutical factory.</title>
        <authorList>
            <person name="Zhang D.-F."/>
        </authorList>
    </citation>
    <scope>NUCLEOTIDE SEQUENCE [LARGE SCALE GENOMIC DNA]</scope>
    <source>
        <strain evidence="2 3">LY-0111</strain>
    </source>
</reference>
<evidence type="ECO:0000256" key="1">
    <source>
        <dbReference type="SAM" id="MobiDB-lite"/>
    </source>
</evidence>
<dbReference type="EMBL" id="JAVKGR010000019">
    <property type="protein sequence ID" value="MDR8020223.1"/>
    <property type="molecule type" value="Genomic_DNA"/>
</dbReference>
<gene>
    <name evidence="2" type="ORF">RIL96_11690</name>
</gene>
<protein>
    <submittedName>
        <fullName evidence="2">SPOR domain-containing protein</fullName>
    </submittedName>
</protein>
<evidence type="ECO:0000313" key="3">
    <source>
        <dbReference type="Proteomes" id="UP001251870"/>
    </source>
</evidence>
<dbReference type="Proteomes" id="UP001251870">
    <property type="component" value="Unassembled WGS sequence"/>
</dbReference>
<sequence length="55" mass="6344">MAEYWYNLQTGEVEEGQQSSWSKLLGPYSTREEASRAMQRVDANNEAWDEADEDA</sequence>
<feature type="region of interest" description="Disordered" evidence="1">
    <location>
        <begin position="32"/>
        <end position="55"/>
    </location>
</feature>
<organism evidence="2 3">
    <name type="scientific">Nesterenkonia aerolata</name>
    <dbReference type="NCBI Taxonomy" id="3074079"/>
    <lineage>
        <taxon>Bacteria</taxon>
        <taxon>Bacillati</taxon>
        <taxon>Actinomycetota</taxon>
        <taxon>Actinomycetes</taxon>
        <taxon>Micrococcales</taxon>
        <taxon>Micrococcaceae</taxon>
        <taxon>Nesterenkonia</taxon>
    </lineage>
</organism>
<evidence type="ECO:0000313" key="2">
    <source>
        <dbReference type="EMBL" id="MDR8020223.1"/>
    </source>
</evidence>
<keyword evidence="3" id="KW-1185">Reference proteome</keyword>
<comment type="caution">
    <text evidence="2">The sequence shown here is derived from an EMBL/GenBank/DDBJ whole genome shotgun (WGS) entry which is preliminary data.</text>
</comment>
<name>A0ABU2DUQ4_9MICC</name>
<proteinExistence type="predicted"/>